<proteinExistence type="predicted"/>
<keyword evidence="3" id="KW-1185">Reference proteome</keyword>
<evidence type="ECO:0000256" key="1">
    <source>
        <dbReference type="SAM" id="Coils"/>
    </source>
</evidence>
<dbReference type="InterPro" id="IPR036322">
    <property type="entry name" value="WD40_repeat_dom_sf"/>
</dbReference>
<dbReference type="PANTHER" id="PTHR15633:SF2">
    <property type="entry name" value="NUCLEOLAR PROTEIN 11"/>
    <property type="match status" value="1"/>
</dbReference>
<sequence length="768" mass="84368">MATSSAYFLAGYNVAAQPVSAKSKGKQKASQPVPLSFCKVQGRKRQLACAVASSGVHITDLEDQTSLSSTTSTAGSVYTSNIQALSLEGEQRRRRIFVGCRSAVGPSLACYEEQESTDGSTVDQTTAHHLGVSSEIQSLCWYSLPEQQDPLLIVTTADDLIMLLSPAADLKEQTVEELALASISATDSPVKAESSRLFVYDAIIHQIALYRSERDLHARMRSFDVTTSAETYHMQLSKTINITDQALIDVIVTPDRTIVALCSNGSLQLYSLANDGSPSRTVRLAESLSFASAAPTSLQVYGPSSILVAAQTSVSDSDRAQAVFLVLDLRHDAVLEAYTHPLPSSSHSDDQSTPEAVTVHTALLSDATLVFAFTKQSSVAQRVAILAQPFHMARTPLLADLVGKQTLSRQWLHQSHTRSKDVQPLLHPNTSEHKRAYLQACYDSRQAFVASVDELFVQSPSQVYSDFLELFEAWVRGEQERIEQYRREHPASKKAAKMAVAIPLAFVRRITSQLFASLANNIPAPVETFCTFLLKHKALTNDTAPEGLLQLFVSCRAWSLAQFALKQLPDLSESGVIACLAQVAAASSSAAVQEDKPALAAFLRTTISLKLTSGLLRPAIKAAFTSDTILPVLACLQQWLVAPEPFFTDKKRDTRLQNTIAFTQDVLDALFVPMLQNQQAHVALRALSDCIEDQLVLSSELKILRAPLEVFIRTEALNKREAELARNAKKSPSDQVALRSRNQLEQLERARHQHELQTKQYTLEEFEM</sequence>
<dbReference type="OrthoDB" id="4349954at2759"/>
<comment type="caution">
    <text evidence="2">The sequence shown here is derived from an EMBL/GenBank/DDBJ whole genome shotgun (WGS) entry which is preliminary data.</text>
</comment>
<evidence type="ECO:0000313" key="2">
    <source>
        <dbReference type="EMBL" id="GAA94667.1"/>
    </source>
</evidence>
<dbReference type="EMBL" id="BABT02000046">
    <property type="protein sequence ID" value="GAA94667.1"/>
    <property type="molecule type" value="Genomic_DNA"/>
</dbReference>
<organism evidence="2 3">
    <name type="scientific">Mixia osmundae (strain CBS 9802 / IAM 14324 / JCM 22182 / KY 12970)</name>
    <dbReference type="NCBI Taxonomy" id="764103"/>
    <lineage>
        <taxon>Eukaryota</taxon>
        <taxon>Fungi</taxon>
        <taxon>Dikarya</taxon>
        <taxon>Basidiomycota</taxon>
        <taxon>Pucciniomycotina</taxon>
        <taxon>Mixiomycetes</taxon>
        <taxon>Mixiales</taxon>
        <taxon>Mixiaceae</taxon>
        <taxon>Mixia</taxon>
    </lineage>
</organism>
<dbReference type="GO" id="GO:0003723">
    <property type="term" value="F:RNA binding"/>
    <property type="evidence" value="ECO:0007669"/>
    <property type="project" value="TreeGrafter"/>
</dbReference>
<reference evidence="2 3" key="2">
    <citation type="journal article" date="2012" name="Open Biol.">
        <title>Characteristics of nucleosomes and linker DNA regions on the genome of the basidiomycete Mixia osmundae revealed by mono- and dinucleosome mapping.</title>
        <authorList>
            <person name="Nishida H."/>
            <person name="Kondo S."/>
            <person name="Matsumoto T."/>
            <person name="Suzuki Y."/>
            <person name="Yoshikawa H."/>
            <person name="Taylor T.D."/>
            <person name="Sugiyama J."/>
        </authorList>
    </citation>
    <scope>NUCLEOTIDE SEQUENCE [LARGE SCALE GENOMIC DNA]</scope>
    <source>
        <strain evidence="3">CBS 9802 / IAM 14324 / JCM 22182 / KY 12970</strain>
    </source>
</reference>
<name>G7DVQ7_MIXOS</name>
<protein>
    <submittedName>
        <fullName evidence="2">Uncharacterized protein</fullName>
    </submittedName>
</protein>
<dbReference type="GO" id="GO:0005730">
    <property type="term" value="C:nucleolus"/>
    <property type="evidence" value="ECO:0007669"/>
    <property type="project" value="TreeGrafter"/>
</dbReference>
<reference evidence="2 3" key="1">
    <citation type="journal article" date="2011" name="J. Gen. Appl. Microbiol.">
        <title>Draft genome sequencing of the enigmatic basidiomycete Mixia osmundae.</title>
        <authorList>
            <person name="Nishida H."/>
            <person name="Nagatsuka Y."/>
            <person name="Sugiyama J."/>
        </authorList>
    </citation>
    <scope>NUCLEOTIDE SEQUENCE [LARGE SCALE GENOMIC DNA]</scope>
    <source>
        <strain evidence="3">CBS 9802 / IAM 14324 / JCM 22182 / KY 12970</strain>
    </source>
</reference>
<dbReference type="Proteomes" id="UP000009131">
    <property type="component" value="Unassembled WGS sequence"/>
</dbReference>
<dbReference type="InParanoid" id="G7DVQ7"/>
<dbReference type="HOGENOM" id="CLU_363722_0_0_1"/>
<gene>
    <name evidence="2" type="primary">Mo01320</name>
    <name evidence="2" type="ORF">E5Q_01320</name>
</gene>
<dbReference type="STRING" id="764103.G7DVQ7"/>
<feature type="coiled-coil region" evidence="1">
    <location>
        <begin position="737"/>
        <end position="764"/>
    </location>
</feature>
<dbReference type="eggNOG" id="ENOG502SGWT">
    <property type="taxonomic scope" value="Eukaryota"/>
</dbReference>
<accession>G7DVQ7</accession>
<evidence type="ECO:0000313" key="3">
    <source>
        <dbReference type="Proteomes" id="UP000009131"/>
    </source>
</evidence>
<dbReference type="AlphaFoldDB" id="G7DVQ7"/>
<dbReference type="PANTHER" id="PTHR15633">
    <property type="entry name" value="NUCLEOLAR PROTEIN 11"/>
    <property type="match status" value="1"/>
</dbReference>
<keyword evidence="1" id="KW-0175">Coiled coil</keyword>
<dbReference type="RefSeq" id="XP_014567769.1">
    <property type="nucleotide sequence ID" value="XM_014712283.1"/>
</dbReference>
<dbReference type="GO" id="GO:0030490">
    <property type="term" value="P:maturation of SSU-rRNA"/>
    <property type="evidence" value="ECO:0007669"/>
    <property type="project" value="InterPro"/>
</dbReference>
<dbReference type="SUPFAM" id="SSF50978">
    <property type="entry name" value="WD40 repeat-like"/>
    <property type="match status" value="1"/>
</dbReference>
<dbReference type="InterPro" id="IPR042859">
    <property type="entry name" value="NOL11"/>
</dbReference>